<evidence type="ECO:0000313" key="4">
    <source>
        <dbReference type="Proteomes" id="UP000542125"/>
    </source>
</evidence>
<evidence type="ECO:0000313" key="3">
    <source>
        <dbReference type="EMBL" id="NYE81728.1"/>
    </source>
</evidence>
<organism evidence="3 4">
    <name type="scientific">Pigmentiphaga litoralis</name>
    <dbReference type="NCBI Taxonomy" id="516702"/>
    <lineage>
        <taxon>Bacteria</taxon>
        <taxon>Pseudomonadati</taxon>
        <taxon>Pseudomonadota</taxon>
        <taxon>Betaproteobacteria</taxon>
        <taxon>Burkholderiales</taxon>
        <taxon>Alcaligenaceae</taxon>
        <taxon>Pigmentiphaga</taxon>
    </lineage>
</organism>
<dbReference type="EMBL" id="JACBYR010000001">
    <property type="protein sequence ID" value="NYE81728.1"/>
    <property type="molecule type" value="Genomic_DNA"/>
</dbReference>
<name>A0A7Y9ISE6_9BURK</name>
<dbReference type="Proteomes" id="UP000542125">
    <property type="component" value="Unassembled WGS sequence"/>
</dbReference>
<keyword evidence="2" id="KW-0732">Signal</keyword>
<comment type="similarity">
    <text evidence="1">Belongs to the UPF0065 (bug) family.</text>
</comment>
<feature type="signal peptide" evidence="2">
    <location>
        <begin position="1"/>
        <end position="24"/>
    </location>
</feature>
<evidence type="ECO:0000256" key="1">
    <source>
        <dbReference type="ARBA" id="ARBA00006987"/>
    </source>
</evidence>
<dbReference type="InterPro" id="IPR042100">
    <property type="entry name" value="Bug_dom1"/>
</dbReference>
<dbReference type="Pfam" id="PF03401">
    <property type="entry name" value="TctC"/>
    <property type="match status" value="1"/>
</dbReference>
<proteinExistence type="inferred from homology"/>
<feature type="chain" id="PRO_5031137103" evidence="2">
    <location>
        <begin position="25"/>
        <end position="326"/>
    </location>
</feature>
<gene>
    <name evidence="3" type="ORF">FHW18_000999</name>
</gene>
<dbReference type="PIRSF" id="PIRSF017082">
    <property type="entry name" value="YflP"/>
    <property type="match status" value="1"/>
</dbReference>
<dbReference type="RefSeq" id="WP_179583934.1">
    <property type="nucleotide sequence ID" value="NZ_JACBYR010000001.1"/>
</dbReference>
<dbReference type="SUPFAM" id="SSF53850">
    <property type="entry name" value="Periplasmic binding protein-like II"/>
    <property type="match status" value="1"/>
</dbReference>
<reference evidence="3 4" key="1">
    <citation type="submission" date="2020-07" db="EMBL/GenBank/DDBJ databases">
        <title>Genomic Encyclopedia of Type Strains, Phase IV (KMG-V): Genome sequencing to study the core and pangenomes of soil and plant-associated prokaryotes.</title>
        <authorList>
            <person name="Whitman W."/>
        </authorList>
    </citation>
    <scope>NUCLEOTIDE SEQUENCE [LARGE SCALE GENOMIC DNA]</scope>
    <source>
        <strain evidence="3 4">SAS40</strain>
    </source>
</reference>
<dbReference type="Gene3D" id="3.40.190.10">
    <property type="entry name" value="Periplasmic binding protein-like II"/>
    <property type="match status" value="1"/>
</dbReference>
<accession>A0A7Y9ISE6</accession>
<dbReference type="AlphaFoldDB" id="A0A7Y9ISE6"/>
<comment type="caution">
    <text evidence="3">The sequence shown here is derived from an EMBL/GenBank/DDBJ whole genome shotgun (WGS) entry which is preliminary data.</text>
</comment>
<dbReference type="PANTHER" id="PTHR42928">
    <property type="entry name" value="TRICARBOXYLATE-BINDING PROTEIN"/>
    <property type="match status" value="1"/>
</dbReference>
<keyword evidence="4" id="KW-1185">Reference proteome</keyword>
<dbReference type="PANTHER" id="PTHR42928:SF5">
    <property type="entry name" value="BLR1237 PROTEIN"/>
    <property type="match status" value="1"/>
</dbReference>
<protein>
    <submittedName>
        <fullName evidence="3">Tripartite-type tricarboxylate transporter receptor subunit TctC</fullName>
    </submittedName>
</protein>
<dbReference type="CDD" id="cd07012">
    <property type="entry name" value="PBP2_Bug_TTT"/>
    <property type="match status" value="1"/>
</dbReference>
<keyword evidence="3" id="KW-0675">Receptor</keyword>
<sequence length="326" mass="33617">MKPCSLPRVLACAAGIAISAVATAALADWPERPVRVIIPYAAGAAGDIAFRALSPALSASLGQPVVIDYKAGAGGNIGTAETARAKPDGYTLVLGATNNFVINQYLYKDMAFDPLKDLVPVTRVADVPSVLFVNASVPATSYREFAAYAKAHPGKLNYGSPGAGTAPHLSAFALSNAMGAAMVHVPYKGAQPGVTGLLANDVQMFLVGYGVAGAHLASGRIRALAVAGTQRLRALPDVPTLAQAGAPDGVLSNWWGLAAPRGTPPAVIQKLADAVRQARHDPKVRDTLEAQGFVLPDDTPATFAAQLVHEAAAWRDIVARSGATVE</sequence>
<evidence type="ECO:0000256" key="2">
    <source>
        <dbReference type="SAM" id="SignalP"/>
    </source>
</evidence>
<dbReference type="Gene3D" id="3.40.190.150">
    <property type="entry name" value="Bordetella uptake gene, domain 1"/>
    <property type="match status" value="1"/>
</dbReference>
<dbReference type="InterPro" id="IPR005064">
    <property type="entry name" value="BUG"/>
</dbReference>